<dbReference type="Proteomes" id="UP000319578">
    <property type="component" value="Unassembled WGS sequence"/>
</dbReference>
<dbReference type="AlphaFoldDB" id="A0A0K9YPV3"/>
<feature type="coiled-coil region" evidence="1">
    <location>
        <begin position="100"/>
        <end position="127"/>
    </location>
</feature>
<evidence type="ECO:0000313" key="4">
    <source>
        <dbReference type="Proteomes" id="UP000036834"/>
    </source>
</evidence>
<dbReference type="Proteomes" id="UP000036834">
    <property type="component" value="Unassembled WGS sequence"/>
</dbReference>
<reference evidence="2 5" key="3">
    <citation type="submission" date="2019-06" db="EMBL/GenBank/DDBJ databases">
        <title>Whole genome shotgun sequence of Brevibacillus reuszeri NBRC 15719.</title>
        <authorList>
            <person name="Hosoyama A."/>
            <person name="Uohara A."/>
            <person name="Ohji S."/>
            <person name="Ichikawa N."/>
        </authorList>
    </citation>
    <scope>NUCLEOTIDE SEQUENCE [LARGE SCALE GENOMIC DNA]</scope>
    <source>
        <strain evidence="2 5">NBRC 15719</strain>
    </source>
</reference>
<protein>
    <submittedName>
        <fullName evidence="3">Uncharacterized protein</fullName>
    </submittedName>
</protein>
<evidence type="ECO:0000313" key="2">
    <source>
        <dbReference type="EMBL" id="GED72344.1"/>
    </source>
</evidence>
<dbReference type="EMBL" id="BJON01000028">
    <property type="protein sequence ID" value="GED72344.1"/>
    <property type="molecule type" value="Genomic_DNA"/>
</dbReference>
<reference evidence="4" key="1">
    <citation type="submission" date="2015-07" db="EMBL/GenBank/DDBJ databases">
        <title>Genome sequencing project for genomic taxonomy and phylogenomics of Bacillus-like bacteria.</title>
        <authorList>
            <person name="Liu B."/>
            <person name="Wang J."/>
            <person name="Zhu Y."/>
            <person name="Liu G."/>
            <person name="Chen Q."/>
            <person name="Chen Z."/>
            <person name="Lan J."/>
            <person name="Che J."/>
            <person name="Ge C."/>
            <person name="Shi H."/>
            <person name="Pan Z."/>
            <person name="Liu X."/>
        </authorList>
    </citation>
    <scope>NUCLEOTIDE SEQUENCE [LARGE SCALE GENOMIC DNA]</scope>
    <source>
        <strain evidence="4">DSM 9887</strain>
    </source>
</reference>
<name>A0A0K9YPV3_9BACL</name>
<organism evidence="3 4">
    <name type="scientific">Brevibacillus reuszeri</name>
    <dbReference type="NCBI Taxonomy" id="54915"/>
    <lineage>
        <taxon>Bacteria</taxon>
        <taxon>Bacillati</taxon>
        <taxon>Bacillota</taxon>
        <taxon>Bacilli</taxon>
        <taxon>Bacillales</taxon>
        <taxon>Paenibacillaceae</taxon>
        <taxon>Brevibacillus</taxon>
    </lineage>
</organism>
<comment type="caution">
    <text evidence="3">The sequence shown here is derived from an EMBL/GenBank/DDBJ whole genome shotgun (WGS) entry which is preliminary data.</text>
</comment>
<keyword evidence="1" id="KW-0175">Coiled coil</keyword>
<proteinExistence type="predicted"/>
<evidence type="ECO:0000256" key="1">
    <source>
        <dbReference type="SAM" id="Coils"/>
    </source>
</evidence>
<keyword evidence="5" id="KW-1185">Reference proteome</keyword>
<evidence type="ECO:0000313" key="3">
    <source>
        <dbReference type="EMBL" id="KNB70210.1"/>
    </source>
</evidence>
<dbReference type="OrthoDB" id="2629461at2"/>
<dbReference type="EMBL" id="LGIQ01000009">
    <property type="protein sequence ID" value="KNB70210.1"/>
    <property type="molecule type" value="Genomic_DNA"/>
</dbReference>
<sequence length="137" mass="15641">MANSNDQKILVLKKQIEDKKSKLSKSEKFTPVTNCSIEVDGVRHNIQVLNKEQLITLMVKLNTYAIAAKDLDLLNEYNISGYNVTDWIADLKAKLEFLGRKEEERKLKAMESKLDQLLSSEKKVELEIGEIESMLQG</sequence>
<accession>A0A0K9YPV3</accession>
<gene>
    <name evidence="3" type="ORF">ADS79_14675</name>
    <name evidence="2" type="ORF">BRE01_60460</name>
</gene>
<dbReference type="PATRIC" id="fig|54915.3.peg.1923"/>
<reference evidence="3" key="2">
    <citation type="submission" date="2015-07" db="EMBL/GenBank/DDBJ databases">
        <title>MeaNS - Measles Nucleotide Surveillance Program.</title>
        <authorList>
            <person name="Tran T."/>
            <person name="Druce J."/>
        </authorList>
    </citation>
    <scope>NUCLEOTIDE SEQUENCE</scope>
    <source>
        <strain evidence="3">DSM 9887</strain>
    </source>
</reference>
<dbReference type="STRING" id="54915.ADS79_14675"/>
<evidence type="ECO:0000313" key="5">
    <source>
        <dbReference type="Proteomes" id="UP000319578"/>
    </source>
</evidence>
<dbReference type="RefSeq" id="WP_049739179.1">
    <property type="nucleotide sequence ID" value="NZ_BJON01000028.1"/>
</dbReference>